<dbReference type="InterPro" id="IPR013381">
    <property type="entry name" value="CRISPR-assoc_prot_Cse1"/>
</dbReference>
<accession>A0A0R1R4D6</accession>
<evidence type="ECO:0000313" key="2">
    <source>
        <dbReference type="Proteomes" id="UP000051835"/>
    </source>
</evidence>
<proteinExistence type="predicted"/>
<organism evidence="1 2">
    <name type="scientific">Levilactobacillus spicheri DSM 15429</name>
    <dbReference type="NCBI Taxonomy" id="1423805"/>
    <lineage>
        <taxon>Bacteria</taxon>
        <taxon>Bacillati</taxon>
        <taxon>Bacillota</taxon>
        <taxon>Bacilli</taxon>
        <taxon>Lactobacillales</taxon>
        <taxon>Lactobacillaceae</taxon>
        <taxon>Levilactobacillus</taxon>
    </lineage>
</organism>
<comment type="caution">
    <text evidence="1">The sequence shown here is derived from an EMBL/GenBank/DDBJ whole genome shotgun (WGS) entry which is preliminary data.</text>
</comment>
<reference evidence="1 2" key="1">
    <citation type="journal article" date="2015" name="Genome Announc.">
        <title>Expanding the biotechnology potential of lactobacilli through comparative genomics of 213 strains and associated genera.</title>
        <authorList>
            <person name="Sun Z."/>
            <person name="Harris H.M."/>
            <person name="McCann A."/>
            <person name="Guo C."/>
            <person name="Argimon S."/>
            <person name="Zhang W."/>
            <person name="Yang X."/>
            <person name="Jeffery I.B."/>
            <person name="Cooney J.C."/>
            <person name="Kagawa T.F."/>
            <person name="Liu W."/>
            <person name="Song Y."/>
            <person name="Salvetti E."/>
            <person name="Wrobel A."/>
            <person name="Rasinkangas P."/>
            <person name="Parkhill J."/>
            <person name="Rea M.C."/>
            <person name="O'Sullivan O."/>
            <person name="Ritari J."/>
            <person name="Douillard F.P."/>
            <person name="Paul Ross R."/>
            <person name="Yang R."/>
            <person name="Briner A.E."/>
            <person name="Felis G.E."/>
            <person name="de Vos W.M."/>
            <person name="Barrangou R."/>
            <person name="Klaenhammer T.R."/>
            <person name="Caufield P.W."/>
            <person name="Cui Y."/>
            <person name="Zhang H."/>
            <person name="O'Toole P.W."/>
        </authorList>
    </citation>
    <scope>NUCLEOTIDE SEQUENCE [LARGE SCALE GENOMIC DNA]</scope>
    <source>
        <strain evidence="1 2">DSM 15429</strain>
    </source>
</reference>
<sequence>MIMAQSFNLVTDPWLRVVDRTTNQTQTVSLDEFFRHAQDYRQLAGDMRTQDLTILRFLLAILTTVYSRLDADDQPYDWLTIDQATSEVRATDEDAFDTEALWETWEQLSHAGHFSASVTRYLQQHLDRFDLFGAQPFYQVTAAEYDAVVPTKKRVATGTGQVAIKQINRRISESANSPALFAPKTADTKNDIELADLARWLITYQNFTGVTDKTKIETTEKFSNPAGWTYRLNPVFAQGDSLFESLLLNLVLVGPTVSDEVVQQRPVWESPSLQAYVDQRRKQLLPDNLAALYTDWSRLLHLEWDDQGHVQIFSAGLPMYSAEGALIEPMTTWRWDKKIATFRPAAQSLHSLGKAMWQNFGQYVKVTQSDQDHEPDLVRWLQDLKDRGLIPRT</sequence>
<dbReference type="Pfam" id="PF09481">
    <property type="entry name" value="CRISPR_Cse1"/>
    <property type="match status" value="1"/>
</dbReference>
<protein>
    <submittedName>
        <fullName evidence="1">CRISPR-associated protein, Cse1 family</fullName>
    </submittedName>
</protein>
<dbReference type="AlphaFoldDB" id="A0A0R1R4D6"/>
<dbReference type="Proteomes" id="UP000051835">
    <property type="component" value="Unassembled WGS sequence"/>
</dbReference>
<dbReference type="EMBL" id="AZFC01000005">
    <property type="protein sequence ID" value="KRL49716.1"/>
    <property type="molecule type" value="Genomic_DNA"/>
</dbReference>
<dbReference type="PATRIC" id="fig|1423805.4.peg.2507"/>
<gene>
    <name evidence="1" type="ORF">FD37_GL002434</name>
</gene>
<evidence type="ECO:0000313" key="1">
    <source>
        <dbReference type="EMBL" id="KRL49716.1"/>
    </source>
</evidence>
<name>A0A0R1R4D6_9LACO</name>